<evidence type="ECO:0000256" key="2">
    <source>
        <dbReference type="ARBA" id="ARBA00022771"/>
    </source>
</evidence>
<dbReference type="InterPro" id="IPR045234">
    <property type="entry name" value="Unkempt-like"/>
</dbReference>
<comment type="caution">
    <text evidence="6">The sequence shown here is derived from an EMBL/GenBank/DDBJ whole genome shotgun (WGS) entry which is preliminary data.</text>
</comment>
<dbReference type="AlphaFoldDB" id="A0AAD9UMS0"/>
<protein>
    <submittedName>
        <fullName evidence="6">Bifunctional RING finger protein Unkempt-like/Zinc finger</fullName>
    </submittedName>
</protein>
<dbReference type="GeneID" id="94337174"/>
<gene>
    <name evidence="6" type="ORF">BdWA1_002877</name>
</gene>
<accession>A0AAD9UMS0</accession>
<evidence type="ECO:0000313" key="7">
    <source>
        <dbReference type="Proteomes" id="UP001214638"/>
    </source>
</evidence>
<feature type="domain" description="C3H1-type" evidence="5">
    <location>
        <begin position="99"/>
        <end position="136"/>
    </location>
</feature>
<keyword evidence="7" id="KW-1185">Reference proteome</keyword>
<evidence type="ECO:0000256" key="3">
    <source>
        <dbReference type="ARBA" id="ARBA00022833"/>
    </source>
</evidence>
<dbReference type="RefSeq" id="XP_067802047.1">
    <property type="nucleotide sequence ID" value="XM_067947896.1"/>
</dbReference>
<dbReference type="PANTHER" id="PTHR14493:SF50">
    <property type="entry name" value="RING FINGER PROTEIN UNKEMPT"/>
    <property type="match status" value="1"/>
</dbReference>
<dbReference type="InterPro" id="IPR000571">
    <property type="entry name" value="Znf_CCCH"/>
</dbReference>
<dbReference type="PROSITE" id="PS50103">
    <property type="entry name" value="ZF_C3H1"/>
    <property type="match status" value="2"/>
</dbReference>
<feature type="domain" description="C3H1-type" evidence="5">
    <location>
        <begin position="62"/>
        <end position="89"/>
    </location>
</feature>
<dbReference type="PANTHER" id="PTHR14493">
    <property type="entry name" value="UNKEMPT FAMILY MEMBER"/>
    <property type="match status" value="1"/>
</dbReference>
<organism evidence="6 7">
    <name type="scientific">Babesia duncani</name>
    <dbReference type="NCBI Taxonomy" id="323732"/>
    <lineage>
        <taxon>Eukaryota</taxon>
        <taxon>Sar</taxon>
        <taxon>Alveolata</taxon>
        <taxon>Apicomplexa</taxon>
        <taxon>Aconoidasida</taxon>
        <taxon>Piroplasmida</taxon>
        <taxon>Babesiidae</taxon>
        <taxon>Babesia</taxon>
    </lineage>
</organism>
<sequence length="296" mass="34501">MSSFQDFENLASLPKLSSLANLVRKEGSNHKDVIRNNDFLSMETFGIRDPSHVCLSGRELQEFRTKQCALYIKGICADSTRCSMSHSETWPRRNPTQFRYEYKLCPNIQFFRLDNKMQLQGKCHYGRRCRFSHSKEEQLYHPDLYKTRLCLNYPNCKGYYCPFAHSQQELRNRKDPIARYKPLKNIKESVYDLTRSNVEESKIDTISLNSTVSSPNVGPLVSTLHTNRTFYTSSNVLDDLEKTWDGNNAADWLDVVIRAGMELLLEQDESDEPELRETSFHQFPSCAAPENWWQIL</sequence>
<evidence type="ECO:0000256" key="1">
    <source>
        <dbReference type="ARBA" id="ARBA00022723"/>
    </source>
</evidence>
<feature type="zinc finger region" description="C3H1-type" evidence="4">
    <location>
        <begin position="99"/>
        <end position="136"/>
    </location>
</feature>
<dbReference type="KEGG" id="bdw:94337174"/>
<name>A0AAD9UMS0_9APIC</name>
<evidence type="ECO:0000259" key="5">
    <source>
        <dbReference type="PROSITE" id="PS50103"/>
    </source>
</evidence>
<keyword evidence="1 4" id="KW-0479">Metal-binding</keyword>
<dbReference type="EMBL" id="JALLKP010000004">
    <property type="protein sequence ID" value="KAK2195204.1"/>
    <property type="molecule type" value="Genomic_DNA"/>
</dbReference>
<feature type="zinc finger region" description="C3H1-type" evidence="4">
    <location>
        <begin position="62"/>
        <end position="89"/>
    </location>
</feature>
<evidence type="ECO:0000313" key="6">
    <source>
        <dbReference type="EMBL" id="KAK2195204.1"/>
    </source>
</evidence>
<dbReference type="Proteomes" id="UP001214638">
    <property type="component" value="Unassembled WGS sequence"/>
</dbReference>
<keyword evidence="2 4" id="KW-0863">Zinc-finger</keyword>
<reference evidence="6" key="1">
    <citation type="journal article" date="2023" name="Nat. Microbiol.">
        <title>Babesia duncani multi-omics identifies virulence factors and drug targets.</title>
        <authorList>
            <person name="Singh P."/>
            <person name="Lonardi S."/>
            <person name="Liang Q."/>
            <person name="Vydyam P."/>
            <person name="Khabirova E."/>
            <person name="Fang T."/>
            <person name="Gihaz S."/>
            <person name="Thekkiniath J."/>
            <person name="Munshi M."/>
            <person name="Abel S."/>
            <person name="Ciampossin L."/>
            <person name="Batugedara G."/>
            <person name="Gupta M."/>
            <person name="Lu X.M."/>
            <person name="Lenz T."/>
            <person name="Chakravarty S."/>
            <person name="Cornillot E."/>
            <person name="Hu Y."/>
            <person name="Ma W."/>
            <person name="Gonzalez L.M."/>
            <person name="Sanchez S."/>
            <person name="Estrada K."/>
            <person name="Sanchez-Flores A."/>
            <person name="Montero E."/>
            <person name="Harb O.S."/>
            <person name="Le Roch K.G."/>
            <person name="Mamoun C.B."/>
        </authorList>
    </citation>
    <scope>NUCLEOTIDE SEQUENCE</scope>
    <source>
        <strain evidence="6">WA1</strain>
    </source>
</reference>
<evidence type="ECO:0000256" key="4">
    <source>
        <dbReference type="PROSITE-ProRule" id="PRU00723"/>
    </source>
</evidence>
<keyword evidence="3 4" id="KW-0862">Zinc</keyword>
<dbReference type="SMART" id="SM00356">
    <property type="entry name" value="ZnF_C3H1"/>
    <property type="match status" value="3"/>
</dbReference>
<proteinExistence type="predicted"/>
<dbReference type="GO" id="GO:0008270">
    <property type="term" value="F:zinc ion binding"/>
    <property type="evidence" value="ECO:0007669"/>
    <property type="project" value="UniProtKB-KW"/>
</dbReference>
<dbReference type="Gene3D" id="3.30.1370.210">
    <property type="match status" value="1"/>
</dbReference>